<dbReference type="InterPro" id="IPR008966">
    <property type="entry name" value="Adhesion_dom_sf"/>
</dbReference>
<keyword evidence="2" id="KW-1133">Transmembrane helix</keyword>
<feature type="domain" description="Thioester" evidence="3">
    <location>
        <begin position="39"/>
        <end position="168"/>
    </location>
</feature>
<dbReference type="InterPro" id="IPR026466">
    <property type="entry name" value="Fim_isopep_form_D2_dom"/>
</dbReference>
<dbReference type="InterPro" id="IPR046751">
    <property type="entry name" value="TED_2"/>
</dbReference>
<feature type="transmembrane region" description="Helical" evidence="2">
    <location>
        <begin position="492"/>
        <end position="513"/>
    </location>
</feature>
<reference evidence="4 5" key="1">
    <citation type="journal article" date="2016" name="Nat. Microbiol.">
        <title>The Mouse Intestinal Bacterial Collection (miBC) provides host-specific insight into cultured diversity and functional potential of the gut microbiota.</title>
        <authorList>
            <person name="Lagkouvardos I."/>
            <person name="Pukall R."/>
            <person name="Abt B."/>
            <person name="Foesel B.U."/>
            <person name="Meier-Kolthoff J.P."/>
            <person name="Kumar N."/>
            <person name="Bresciani A."/>
            <person name="Martinez I."/>
            <person name="Just S."/>
            <person name="Ziegler C."/>
            <person name="Brugiroux S."/>
            <person name="Garzetti D."/>
            <person name="Wenning M."/>
            <person name="Bui T.P."/>
            <person name="Wang J."/>
            <person name="Hugenholtz F."/>
            <person name="Plugge C.M."/>
            <person name="Peterson D.A."/>
            <person name="Hornef M.W."/>
            <person name="Baines J.F."/>
            <person name="Smidt H."/>
            <person name="Walter J."/>
            <person name="Kristiansen K."/>
            <person name="Nielsen H.B."/>
            <person name="Haller D."/>
            <person name="Overmann J."/>
            <person name="Stecher B."/>
            <person name="Clavel T."/>
        </authorList>
    </citation>
    <scope>NUCLEOTIDE SEQUENCE [LARGE SCALE GENOMIC DNA]</scope>
    <source>
        <strain evidence="4 5">DSM 28560</strain>
    </source>
</reference>
<dbReference type="NCBIfam" id="TIGR04226">
    <property type="entry name" value="RrgB_K2N_iso_D2"/>
    <property type="match status" value="1"/>
</dbReference>
<dbReference type="Gene3D" id="2.60.40.740">
    <property type="match status" value="1"/>
</dbReference>
<dbReference type="Proteomes" id="UP000295710">
    <property type="component" value="Unassembled WGS sequence"/>
</dbReference>
<proteinExistence type="predicted"/>
<evidence type="ECO:0000313" key="5">
    <source>
        <dbReference type="Proteomes" id="UP000295710"/>
    </source>
</evidence>
<dbReference type="NCBIfam" id="TIGR01451">
    <property type="entry name" value="B_ant_repeat"/>
    <property type="match status" value="1"/>
</dbReference>
<dbReference type="AlphaFoldDB" id="A0A4R4FDF7"/>
<dbReference type="EMBL" id="SMMX01000009">
    <property type="protein sequence ID" value="TDA21361.1"/>
    <property type="molecule type" value="Genomic_DNA"/>
</dbReference>
<evidence type="ECO:0000259" key="3">
    <source>
        <dbReference type="Pfam" id="PF20610"/>
    </source>
</evidence>
<feature type="compositionally biased region" description="Basic and acidic residues" evidence="1">
    <location>
        <begin position="456"/>
        <end position="466"/>
    </location>
</feature>
<keyword evidence="2" id="KW-0472">Membrane</keyword>
<feature type="region of interest" description="Disordered" evidence="1">
    <location>
        <begin position="441"/>
        <end position="483"/>
    </location>
</feature>
<dbReference type="Pfam" id="PF20610">
    <property type="entry name" value="TED_2"/>
    <property type="match status" value="1"/>
</dbReference>
<name>A0A4R4FDF7_9FIRM</name>
<keyword evidence="2" id="KW-0812">Transmembrane</keyword>
<evidence type="ECO:0000256" key="2">
    <source>
        <dbReference type="SAM" id="Phobius"/>
    </source>
</evidence>
<gene>
    <name evidence="4" type="ORF">E1963_11855</name>
</gene>
<dbReference type="InterPro" id="IPR047589">
    <property type="entry name" value="DUF11_rpt"/>
</dbReference>
<sequence>MHMKHVARLWRLLASGLFLLLLSLALLGLEETEVRAAPVSLVQGEAVYYQGYSTHYYYIDGVLGYCLEPGKTPPSDGSYDSQVIDNSQLLSKAMYYVYGGPGYETHMRPALPEAWRSEANVYCLSHCVLSYIYDNLSGDSDAFIGLNEEMKNQVIQCASWIRGWPAIPAPDISFSGTEFNSWFDREGKQQRTDEITCTGDADNSITIPLPEGVWLVNVSKGTKKEGQVRVMGGDRFYLSADVGMLNGERYESGALYGSRRQAWRTLVIRSGSNGQDIGGGSLITVETAPASLAVTWLPKPELVTDKQADKTGKSYKVGDIVTYTIEVTQRIQNAVAKNVVISDTILTEGVKLQKNSVVLLDAHQRAVSDAVITVEGNTYSIHSGESLEFLQSVERGEKFYVEYQIAITDASVIGREIENEVVVRADNADEVKDREIVTVEEPEIPREPETPEEEPKEVPEEEKPVIEEPEAEPAPKPAVKAEAVKTGDEENLMVLILLLILSCTAITACGKIARKTK</sequence>
<keyword evidence="5" id="KW-1185">Reference proteome</keyword>
<protein>
    <submittedName>
        <fullName evidence="4">Isopeptide-forming domain-containing fimbrial protein</fullName>
    </submittedName>
</protein>
<comment type="caution">
    <text evidence="4">The sequence shown here is derived from an EMBL/GenBank/DDBJ whole genome shotgun (WGS) entry which is preliminary data.</text>
</comment>
<dbReference type="SUPFAM" id="SSF49401">
    <property type="entry name" value="Bacterial adhesins"/>
    <property type="match status" value="1"/>
</dbReference>
<evidence type="ECO:0000313" key="4">
    <source>
        <dbReference type="EMBL" id="TDA21361.1"/>
    </source>
</evidence>
<accession>A0A4R4FDF7</accession>
<organism evidence="4 5">
    <name type="scientific">Extibacter muris</name>
    <dbReference type="NCBI Taxonomy" id="1796622"/>
    <lineage>
        <taxon>Bacteria</taxon>
        <taxon>Bacillati</taxon>
        <taxon>Bacillota</taxon>
        <taxon>Clostridia</taxon>
        <taxon>Lachnospirales</taxon>
        <taxon>Lachnospiraceae</taxon>
        <taxon>Extibacter</taxon>
    </lineage>
</organism>
<evidence type="ECO:0000256" key="1">
    <source>
        <dbReference type="SAM" id="MobiDB-lite"/>
    </source>
</evidence>